<dbReference type="PANTHER" id="PTHR37299:SF1">
    <property type="entry name" value="STAGE 0 SPORULATION PROTEIN A HOMOLOG"/>
    <property type="match status" value="1"/>
</dbReference>
<dbReference type="SMART" id="SM00448">
    <property type="entry name" value="REC"/>
    <property type="match status" value="1"/>
</dbReference>
<evidence type="ECO:0000256" key="1">
    <source>
        <dbReference type="PROSITE-ProRule" id="PRU00169"/>
    </source>
</evidence>
<accession>A0A1I1M6K3</accession>
<feature type="domain" description="Response regulatory" evidence="2">
    <location>
        <begin position="3"/>
        <end position="116"/>
    </location>
</feature>
<dbReference type="PANTHER" id="PTHR37299">
    <property type="entry name" value="TRANSCRIPTIONAL REGULATOR-RELATED"/>
    <property type="match status" value="1"/>
</dbReference>
<dbReference type="InterPro" id="IPR007492">
    <property type="entry name" value="LytTR_DNA-bd_dom"/>
</dbReference>
<reference evidence="4 5" key="1">
    <citation type="submission" date="2016-10" db="EMBL/GenBank/DDBJ databases">
        <authorList>
            <person name="de Groot N.N."/>
        </authorList>
    </citation>
    <scope>NUCLEOTIDE SEQUENCE [LARGE SCALE GENOMIC DNA]</scope>
    <source>
        <strain evidence="4 5">DSM 26130</strain>
    </source>
</reference>
<dbReference type="Gene3D" id="3.40.50.2300">
    <property type="match status" value="1"/>
</dbReference>
<dbReference type="RefSeq" id="WP_093824476.1">
    <property type="nucleotide sequence ID" value="NZ_FOLQ01000002.1"/>
</dbReference>
<keyword evidence="5" id="KW-1185">Reference proteome</keyword>
<dbReference type="Pfam" id="PF00072">
    <property type="entry name" value="Response_reg"/>
    <property type="match status" value="1"/>
</dbReference>
<protein>
    <submittedName>
        <fullName evidence="4">Two component transcriptional regulator, LytTR family</fullName>
    </submittedName>
</protein>
<dbReference type="PROSITE" id="PS50930">
    <property type="entry name" value="HTH_LYTTR"/>
    <property type="match status" value="1"/>
</dbReference>
<dbReference type="STRING" id="662367.SAMN05216167_102472"/>
<dbReference type="InterPro" id="IPR046947">
    <property type="entry name" value="LytR-like"/>
</dbReference>
<dbReference type="InterPro" id="IPR011006">
    <property type="entry name" value="CheY-like_superfamily"/>
</dbReference>
<organism evidence="4 5">
    <name type="scientific">Spirosoma endophyticum</name>
    <dbReference type="NCBI Taxonomy" id="662367"/>
    <lineage>
        <taxon>Bacteria</taxon>
        <taxon>Pseudomonadati</taxon>
        <taxon>Bacteroidota</taxon>
        <taxon>Cytophagia</taxon>
        <taxon>Cytophagales</taxon>
        <taxon>Cytophagaceae</taxon>
        <taxon>Spirosoma</taxon>
    </lineage>
</organism>
<dbReference type="SMART" id="SM00850">
    <property type="entry name" value="LytTR"/>
    <property type="match status" value="1"/>
</dbReference>
<dbReference type="OrthoDB" id="1646880at2"/>
<name>A0A1I1M6K3_9BACT</name>
<evidence type="ECO:0000259" key="3">
    <source>
        <dbReference type="PROSITE" id="PS50930"/>
    </source>
</evidence>
<dbReference type="Pfam" id="PF04397">
    <property type="entry name" value="LytTR"/>
    <property type="match status" value="1"/>
</dbReference>
<dbReference type="InterPro" id="IPR001789">
    <property type="entry name" value="Sig_transdc_resp-reg_receiver"/>
</dbReference>
<dbReference type="Gene3D" id="2.40.50.1020">
    <property type="entry name" value="LytTr DNA-binding domain"/>
    <property type="match status" value="1"/>
</dbReference>
<gene>
    <name evidence="4" type="ORF">SAMN05216167_102472</name>
</gene>
<evidence type="ECO:0000259" key="2">
    <source>
        <dbReference type="PROSITE" id="PS50110"/>
    </source>
</evidence>
<dbReference type="SUPFAM" id="SSF52172">
    <property type="entry name" value="CheY-like"/>
    <property type="match status" value="1"/>
</dbReference>
<proteinExistence type="predicted"/>
<feature type="domain" description="HTH LytTR-type" evidence="3">
    <location>
        <begin position="144"/>
        <end position="236"/>
    </location>
</feature>
<dbReference type="EMBL" id="FOLQ01000002">
    <property type="protein sequence ID" value="SFC80974.1"/>
    <property type="molecule type" value="Genomic_DNA"/>
</dbReference>
<keyword evidence="1" id="KW-0597">Phosphoprotein</keyword>
<dbReference type="PROSITE" id="PS50110">
    <property type="entry name" value="RESPONSE_REGULATORY"/>
    <property type="match status" value="1"/>
</dbReference>
<dbReference type="GO" id="GO:0003677">
    <property type="term" value="F:DNA binding"/>
    <property type="evidence" value="ECO:0007669"/>
    <property type="project" value="InterPro"/>
</dbReference>
<dbReference type="Proteomes" id="UP000198598">
    <property type="component" value="Unassembled WGS sequence"/>
</dbReference>
<dbReference type="AlphaFoldDB" id="A0A1I1M6K3"/>
<feature type="modified residue" description="4-aspartylphosphate" evidence="1">
    <location>
        <position position="55"/>
    </location>
</feature>
<dbReference type="GO" id="GO:0000156">
    <property type="term" value="F:phosphorelay response regulator activity"/>
    <property type="evidence" value="ECO:0007669"/>
    <property type="project" value="InterPro"/>
</dbReference>
<evidence type="ECO:0000313" key="5">
    <source>
        <dbReference type="Proteomes" id="UP000198598"/>
    </source>
</evidence>
<sequence length="248" mass="28282">MLSAVLIDDEPNAVGLLELRLSQHCPTIDVVASCTSSHKGLQAILDHRPDVVFLDIEMPQMNGFQLLEAVGGISFSLVFVTAYDKFALKAFRYSAVDYLLKPIDTQELIQAVSRVEKQQKTTSEQVAHLKQQLSAPAKVLPDKIALPYQNGVTFVDIKDVIYCESDDNYTKFHLTDGHSYLVTKSLREIQELFEERDFLRVHRQYLINLNHIKKFVRGEGNYLVMANQQTIPVSRGQKDRLLERFGWL</sequence>
<evidence type="ECO:0000313" key="4">
    <source>
        <dbReference type="EMBL" id="SFC80974.1"/>
    </source>
</evidence>